<evidence type="ECO:0000313" key="2">
    <source>
        <dbReference type="EMBL" id="BBB31914.1"/>
    </source>
</evidence>
<dbReference type="RefSeq" id="WP_201328248.1">
    <property type="nucleotide sequence ID" value="NZ_AP017470.1"/>
</dbReference>
<dbReference type="EMBL" id="AP017470">
    <property type="protein sequence ID" value="BBB31914.1"/>
    <property type="molecule type" value="Genomic_DNA"/>
</dbReference>
<keyword evidence="1" id="KW-1133">Transmembrane helix</keyword>
<dbReference type="InterPro" id="IPR003425">
    <property type="entry name" value="CCB3/YggT"/>
</dbReference>
<keyword evidence="1" id="KW-0472">Membrane</keyword>
<protein>
    <submittedName>
        <fullName evidence="2">YggT family protein</fullName>
    </submittedName>
</protein>
<dbReference type="AlphaFoldDB" id="A0A7R6PG12"/>
<accession>A0A7R6PG12</accession>
<feature type="transmembrane region" description="Helical" evidence="1">
    <location>
        <begin position="7"/>
        <end position="32"/>
    </location>
</feature>
<name>A0A7R6PG12_9BACT</name>
<keyword evidence="1" id="KW-0812">Transmembrane</keyword>
<dbReference type="Proteomes" id="UP000595564">
    <property type="component" value="Chromosome"/>
</dbReference>
<dbReference type="GO" id="GO:0016020">
    <property type="term" value="C:membrane"/>
    <property type="evidence" value="ECO:0007669"/>
    <property type="project" value="InterPro"/>
</dbReference>
<sequence length="98" mass="11600">MMVINAFLVALFSVVFMLIDLYVWIVIIRALVTWVNADPYNPIVRILSQLVDPVTMRIRRWLPFVRVGMVDLSPLVLVFFLYFVKVFLRMLLINMHLM</sequence>
<proteinExistence type="predicted"/>
<gene>
    <name evidence="2" type="ORF">TTHT_0293</name>
</gene>
<evidence type="ECO:0000313" key="3">
    <source>
        <dbReference type="Proteomes" id="UP000595564"/>
    </source>
</evidence>
<feature type="transmembrane region" description="Helical" evidence="1">
    <location>
        <begin position="72"/>
        <end position="92"/>
    </location>
</feature>
<reference evidence="2 3" key="1">
    <citation type="journal article" date="2012" name="Extremophiles">
        <title>Thermotomaculum hydrothermale gen. nov., sp. nov., a novel heterotrophic thermophile within the phylum Acidobacteria from a deep-sea hydrothermal vent chimney in the Southern Okinawa Trough.</title>
        <authorList>
            <person name="Izumi H."/>
            <person name="Nunoura T."/>
            <person name="Miyazaki M."/>
            <person name="Mino S."/>
            <person name="Toki T."/>
            <person name="Takai K."/>
            <person name="Sako Y."/>
            <person name="Sawabe T."/>
            <person name="Nakagawa S."/>
        </authorList>
    </citation>
    <scope>NUCLEOTIDE SEQUENCE [LARGE SCALE GENOMIC DNA]</scope>
    <source>
        <strain evidence="2 3">AC55</strain>
    </source>
</reference>
<evidence type="ECO:0000256" key="1">
    <source>
        <dbReference type="SAM" id="Phobius"/>
    </source>
</evidence>
<organism evidence="2 3">
    <name type="scientific">Thermotomaculum hydrothermale</name>
    <dbReference type="NCBI Taxonomy" id="981385"/>
    <lineage>
        <taxon>Bacteria</taxon>
        <taxon>Pseudomonadati</taxon>
        <taxon>Acidobacteriota</taxon>
        <taxon>Holophagae</taxon>
        <taxon>Thermotomaculales</taxon>
        <taxon>Thermotomaculaceae</taxon>
        <taxon>Thermotomaculum</taxon>
    </lineage>
</organism>
<dbReference type="Pfam" id="PF02325">
    <property type="entry name" value="CCB3_YggT"/>
    <property type="match status" value="1"/>
</dbReference>
<keyword evidence="3" id="KW-1185">Reference proteome</keyword>
<dbReference type="KEGG" id="thyd:TTHT_0293"/>